<protein>
    <recommendedName>
        <fullName evidence="1">non-specific serine/threonine protein kinase</fullName>
        <ecNumber evidence="1">2.7.11.1</ecNumber>
    </recommendedName>
</protein>
<dbReference type="GO" id="GO:0005794">
    <property type="term" value="C:Golgi apparatus"/>
    <property type="evidence" value="ECO:0007669"/>
    <property type="project" value="TreeGrafter"/>
</dbReference>
<dbReference type="Gene3D" id="3.30.200.20">
    <property type="entry name" value="Phosphorylase Kinase, domain 1"/>
    <property type="match status" value="1"/>
</dbReference>
<dbReference type="Gene3D" id="1.10.510.10">
    <property type="entry name" value="Transferase(Phosphotransferase) domain 1"/>
    <property type="match status" value="1"/>
</dbReference>
<feature type="binding site" evidence="9">
    <location>
        <position position="61"/>
    </location>
    <ligand>
        <name>ATP</name>
        <dbReference type="ChEBI" id="CHEBI:30616"/>
    </ligand>
</feature>
<comment type="catalytic activity">
    <reaction evidence="7">
        <text>L-threonyl-[protein] + ATP = O-phospho-L-threonyl-[protein] + ADP + H(+)</text>
        <dbReference type="Rhea" id="RHEA:46608"/>
        <dbReference type="Rhea" id="RHEA-COMP:11060"/>
        <dbReference type="Rhea" id="RHEA-COMP:11605"/>
        <dbReference type="ChEBI" id="CHEBI:15378"/>
        <dbReference type="ChEBI" id="CHEBI:30013"/>
        <dbReference type="ChEBI" id="CHEBI:30616"/>
        <dbReference type="ChEBI" id="CHEBI:61977"/>
        <dbReference type="ChEBI" id="CHEBI:456216"/>
        <dbReference type="EC" id="2.7.11.1"/>
    </reaction>
</comment>
<feature type="region of interest" description="Disordered" evidence="11">
    <location>
        <begin position="109"/>
        <end position="128"/>
    </location>
</feature>
<organism evidence="13 14">
    <name type="scientific">Sphaerosporella brunnea</name>
    <dbReference type="NCBI Taxonomy" id="1250544"/>
    <lineage>
        <taxon>Eukaryota</taxon>
        <taxon>Fungi</taxon>
        <taxon>Dikarya</taxon>
        <taxon>Ascomycota</taxon>
        <taxon>Pezizomycotina</taxon>
        <taxon>Pezizomycetes</taxon>
        <taxon>Pezizales</taxon>
        <taxon>Pyronemataceae</taxon>
        <taxon>Sphaerosporella</taxon>
    </lineage>
</organism>
<feature type="compositionally biased region" description="Gly residues" evidence="11">
    <location>
        <begin position="191"/>
        <end position="200"/>
    </location>
</feature>
<dbReference type="PANTHER" id="PTHR45998:SF2">
    <property type="entry name" value="SERINE_THREONINE-PROTEIN KINASE 16"/>
    <property type="match status" value="1"/>
</dbReference>
<dbReference type="SMART" id="SM00220">
    <property type="entry name" value="S_TKc"/>
    <property type="match status" value="1"/>
</dbReference>
<dbReference type="InterPro" id="IPR000719">
    <property type="entry name" value="Prot_kinase_dom"/>
</dbReference>
<evidence type="ECO:0000313" key="13">
    <source>
        <dbReference type="EMBL" id="KAA8895111.1"/>
    </source>
</evidence>
<keyword evidence="6 9" id="KW-0067">ATP-binding</keyword>
<feature type="region of interest" description="Disordered" evidence="11">
    <location>
        <begin position="185"/>
        <end position="222"/>
    </location>
</feature>
<evidence type="ECO:0000256" key="1">
    <source>
        <dbReference type="ARBA" id="ARBA00012513"/>
    </source>
</evidence>
<comment type="catalytic activity">
    <reaction evidence="8">
        <text>L-seryl-[protein] + ATP = O-phospho-L-seryl-[protein] + ADP + H(+)</text>
        <dbReference type="Rhea" id="RHEA:17989"/>
        <dbReference type="Rhea" id="RHEA-COMP:9863"/>
        <dbReference type="Rhea" id="RHEA-COMP:11604"/>
        <dbReference type="ChEBI" id="CHEBI:15378"/>
        <dbReference type="ChEBI" id="CHEBI:29999"/>
        <dbReference type="ChEBI" id="CHEBI:30616"/>
        <dbReference type="ChEBI" id="CHEBI:83421"/>
        <dbReference type="ChEBI" id="CHEBI:456216"/>
        <dbReference type="EC" id="2.7.11.1"/>
    </reaction>
</comment>
<dbReference type="GO" id="GO:0032889">
    <property type="term" value="P:regulation of vacuole fusion, non-autophagic"/>
    <property type="evidence" value="ECO:0007669"/>
    <property type="project" value="TreeGrafter"/>
</dbReference>
<evidence type="ECO:0000256" key="9">
    <source>
        <dbReference type="PROSITE-ProRule" id="PRU10141"/>
    </source>
</evidence>
<dbReference type="EMBL" id="VXIS01000287">
    <property type="protein sequence ID" value="KAA8895111.1"/>
    <property type="molecule type" value="Genomic_DNA"/>
</dbReference>
<dbReference type="PROSITE" id="PS00107">
    <property type="entry name" value="PROTEIN_KINASE_ATP"/>
    <property type="match status" value="1"/>
</dbReference>
<dbReference type="Pfam" id="PF00069">
    <property type="entry name" value="Pkinase"/>
    <property type="match status" value="2"/>
</dbReference>
<keyword evidence="5 13" id="KW-0418">Kinase</keyword>
<feature type="domain" description="Protein kinase" evidence="12">
    <location>
        <begin position="32"/>
        <end position="385"/>
    </location>
</feature>
<comment type="caution">
    <text evidence="13">The sequence shown here is derived from an EMBL/GenBank/DDBJ whole genome shotgun (WGS) entry which is preliminary data.</text>
</comment>
<dbReference type="GO" id="GO:0006624">
    <property type="term" value="P:vacuolar protein processing"/>
    <property type="evidence" value="ECO:0007669"/>
    <property type="project" value="TreeGrafter"/>
</dbReference>
<dbReference type="EC" id="2.7.11.1" evidence="1"/>
<gene>
    <name evidence="13" type="ORF">FN846DRAFT_1024670</name>
</gene>
<name>A0A5J5EIV4_9PEZI</name>
<keyword evidence="4 9" id="KW-0547">Nucleotide-binding</keyword>
<sequence>MAQYLLDLLYSLTTCMSCFPSSPNLTINSRSFKILSLLGEGGFSYVYLVRSSGDGALYALKKIRCPFGHESVSIAVKEAESYRRFSHANLIGSIDYAVVTASGRSATTVLGRDDSDGDGDGDGGGGGGGGEKTVYILLPYFRRGNLQDAVNANLVNHTNFPEKQLLRLFLGVCRGVQALHDYKVTGPVSSSGGGGGGGGVSEPLMAASSSSSSDAEGTPRAYAHRDIKPGNIMISDDGVTPVLMDFGSLTASPTPITSRTLALSVQDHAAETSTMPYRAPELFDVKTGSVIDTKVDIWSLGCTLFCALYGHSPFELATEESGGSLALAICSASYGFPQQGRLGGRKPGEKDVSDPVKRIVRMCLKVEPAERPDVATLIEEVERVIEELDDDE</sequence>
<dbReference type="InterPro" id="IPR017441">
    <property type="entry name" value="Protein_kinase_ATP_BS"/>
</dbReference>
<dbReference type="GO" id="GO:0005773">
    <property type="term" value="C:vacuole"/>
    <property type="evidence" value="ECO:0007669"/>
    <property type="project" value="GOC"/>
</dbReference>
<evidence type="ECO:0000256" key="10">
    <source>
        <dbReference type="RuleBase" id="RU000304"/>
    </source>
</evidence>
<evidence type="ECO:0000256" key="3">
    <source>
        <dbReference type="ARBA" id="ARBA00022679"/>
    </source>
</evidence>
<reference evidence="13 14" key="1">
    <citation type="submission" date="2019-09" db="EMBL/GenBank/DDBJ databases">
        <title>Draft genome of the ectomycorrhizal ascomycete Sphaerosporella brunnea.</title>
        <authorList>
            <consortium name="DOE Joint Genome Institute"/>
            <person name="Benucci G.M."/>
            <person name="Marozzi G."/>
            <person name="Antonielli L."/>
            <person name="Sanchez S."/>
            <person name="Marco P."/>
            <person name="Wang X."/>
            <person name="Falini L.B."/>
            <person name="Barry K."/>
            <person name="Haridas S."/>
            <person name="Lipzen A."/>
            <person name="Labutti K."/>
            <person name="Grigoriev I.V."/>
            <person name="Murat C."/>
            <person name="Martin F."/>
            <person name="Albertini E."/>
            <person name="Donnini D."/>
            <person name="Bonito G."/>
        </authorList>
    </citation>
    <scope>NUCLEOTIDE SEQUENCE [LARGE SCALE GENOMIC DNA]</scope>
    <source>
        <strain evidence="13 14">Sb_GMNB300</strain>
    </source>
</reference>
<dbReference type="Proteomes" id="UP000326924">
    <property type="component" value="Unassembled WGS sequence"/>
</dbReference>
<evidence type="ECO:0000256" key="5">
    <source>
        <dbReference type="ARBA" id="ARBA00022777"/>
    </source>
</evidence>
<evidence type="ECO:0000256" key="2">
    <source>
        <dbReference type="ARBA" id="ARBA00022527"/>
    </source>
</evidence>
<keyword evidence="14" id="KW-1185">Reference proteome</keyword>
<dbReference type="PROSITE" id="PS00108">
    <property type="entry name" value="PROTEIN_KINASE_ST"/>
    <property type="match status" value="1"/>
</dbReference>
<evidence type="ECO:0000256" key="6">
    <source>
        <dbReference type="ARBA" id="ARBA00022840"/>
    </source>
</evidence>
<dbReference type="GO" id="GO:0004674">
    <property type="term" value="F:protein serine/threonine kinase activity"/>
    <property type="evidence" value="ECO:0007669"/>
    <property type="project" value="UniProtKB-KW"/>
</dbReference>
<dbReference type="InterPro" id="IPR011009">
    <property type="entry name" value="Kinase-like_dom_sf"/>
</dbReference>
<dbReference type="AlphaFoldDB" id="A0A5J5EIV4"/>
<accession>A0A5J5EIV4</accession>
<dbReference type="InterPro" id="IPR052239">
    <property type="entry name" value="Ser/Thr-specific_kinases"/>
</dbReference>
<keyword evidence="3" id="KW-0808">Transferase</keyword>
<dbReference type="PROSITE" id="PS50011">
    <property type="entry name" value="PROTEIN_KINASE_DOM"/>
    <property type="match status" value="1"/>
</dbReference>
<comment type="similarity">
    <text evidence="10">Belongs to the protein kinase superfamily.</text>
</comment>
<dbReference type="FunCoup" id="A0A5J5EIV4">
    <property type="interactions" value="868"/>
</dbReference>
<dbReference type="GO" id="GO:0005524">
    <property type="term" value="F:ATP binding"/>
    <property type="evidence" value="ECO:0007669"/>
    <property type="project" value="UniProtKB-UniRule"/>
</dbReference>
<evidence type="ECO:0000313" key="14">
    <source>
        <dbReference type="Proteomes" id="UP000326924"/>
    </source>
</evidence>
<proteinExistence type="inferred from homology"/>
<dbReference type="SUPFAM" id="SSF56112">
    <property type="entry name" value="Protein kinase-like (PK-like)"/>
    <property type="match status" value="1"/>
</dbReference>
<keyword evidence="2 10" id="KW-0723">Serine/threonine-protein kinase</keyword>
<evidence type="ECO:0000256" key="11">
    <source>
        <dbReference type="SAM" id="MobiDB-lite"/>
    </source>
</evidence>
<dbReference type="InterPro" id="IPR008271">
    <property type="entry name" value="Ser/Thr_kinase_AS"/>
</dbReference>
<evidence type="ECO:0000256" key="4">
    <source>
        <dbReference type="ARBA" id="ARBA00022741"/>
    </source>
</evidence>
<dbReference type="OrthoDB" id="248923at2759"/>
<dbReference type="PANTHER" id="PTHR45998">
    <property type="entry name" value="SERINE/THREONINE-PROTEIN KINASE 16"/>
    <property type="match status" value="1"/>
</dbReference>
<evidence type="ECO:0000259" key="12">
    <source>
        <dbReference type="PROSITE" id="PS50011"/>
    </source>
</evidence>
<evidence type="ECO:0000256" key="8">
    <source>
        <dbReference type="ARBA" id="ARBA00048679"/>
    </source>
</evidence>
<evidence type="ECO:0000256" key="7">
    <source>
        <dbReference type="ARBA" id="ARBA00047899"/>
    </source>
</evidence>
<dbReference type="InParanoid" id="A0A5J5EIV4"/>